<gene>
    <name evidence="2" type="ORF">SAMN04488557_0547</name>
</gene>
<evidence type="ECO:0000313" key="3">
    <source>
        <dbReference type="Proteomes" id="UP000199423"/>
    </source>
</evidence>
<dbReference type="AlphaFoldDB" id="A0A1I7MW98"/>
<keyword evidence="3" id="KW-1185">Reference proteome</keyword>
<dbReference type="InterPro" id="IPR027417">
    <property type="entry name" value="P-loop_NTPase"/>
</dbReference>
<feature type="region of interest" description="Disordered" evidence="1">
    <location>
        <begin position="45"/>
        <end position="64"/>
    </location>
</feature>
<reference evidence="3" key="1">
    <citation type="submission" date="2016-10" db="EMBL/GenBank/DDBJ databases">
        <authorList>
            <person name="Varghese N."/>
            <person name="Submissions S."/>
        </authorList>
    </citation>
    <scope>NUCLEOTIDE SEQUENCE [LARGE SCALE GENOMIC DNA]</scope>
    <source>
        <strain evidence="3">DSM 1565</strain>
    </source>
</reference>
<protein>
    <submittedName>
        <fullName evidence="2">Protein ImuA</fullName>
    </submittedName>
</protein>
<dbReference type="SUPFAM" id="SSF52540">
    <property type="entry name" value="P-loop containing nucleoside triphosphate hydrolases"/>
    <property type="match status" value="1"/>
</dbReference>
<name>A0A1I7MW98_9HYPH</name>
<evidence type="ECO:0000256" key="1">
    <source>
        <dbReference type="SAM" id="MobiDB-lite"/>
    </source>
</evidence>
<evidence type="ECO:0000313" key="2">
    <source>
        <dbReference type="EMBL" id="SFV26655.1"/>
    </source>
</evidence>
<dbReference type="Gene3D" id="3.40.50.300">
    <property type="entry name" value="P-loop containing nucleotide triphosphate hydrolases"/>
    <property type="match status" value="1"/>
</dbReference>
<proteinExistence type="predicted"/>
<dbReference type="EMBL" id="FPCH01000001">
    <property type="protein sequence ID" value="SFV26655.1"/>
    <property type="molecule type" value="Genomic_DNA"/>
</dbReference>
<organism evidence="2 3">
    <name type="scientific">Hyphomicrobium facile</name>
    <dbReference type="NCBI Taxonomy" id="51670"/>
    <lineage>
        <taxon>Bacteria</taxon>
        <taxon>Pseudomonadati</taxon>
        <taxon>Pseudomonadota</taxon>
        <taxon>Alphaproteobacteria</taxon>
        <taxon>Hyphomicrobiales</taxon>
        <taxon>Hyphomicrobiaceae</taxon>
        <taxon>Hyphomicrobium</taxon>
    </lineage>
</organism>
<sequence>MRFLLDSRVSAAVSVLSPGSGKDDAFKDAVIESLRSRILHIERHAPRRGVSAAPENSPLPRSRRRSRWELGCPACDDLLPRGLEANSLHEIKGVPSAVRGASAADWMAGIGFAARLAVRRIDTFAAGEEAHASSSMAGSGPGSGAGSGIGPWVLWCWPRQLAGEFGSPSAAGLASLGLDPSRLIIVETARAGDALNAIEESLRAQSLAVVIGIVEEAELTPARRLSLAAGETATPCLLVTHPASEPAGATATRWRVQRGGSAPHTFDPRAPGSPRFSIALERCRARPESAARSPMLLEWSDETRRFDLASIVADLPAQARGADGRAVPAAVRAY</sequence>
<dbReference type="STRING" id="51670.SAMN04488557_0547"/>
<accession>A0A1I7MW98</accession>
<dbReference type="Proteomes" id="UP000199423">
    <property type="component" value="Unassembled WGS sequence"/>
</dbReference>